<dbReference type="VEuPathDB" id="FungiDB:VP01_95g1"/>
<sequence>MVKKKENYFYDLKISRLCDFLTQHKKIWKLILKLLLHTGKHSSTNENRNSITTFLLNSESFYKKHELWHFPGSEVNGTLCFFSSLMNSDVVEIINKRVSKKNFLNSCFMYKQKIISYKTLKKFFQFKNTLDLAAFNMYFKTENIDFLILHHEFTEIEIPYAASIDLIMPTTGSCMKVTVLDERTKFNFHIYPSEHLNLNFKLPWLISIMISSLEMIDKALISKVQDFIKKVQELFAMFQDAVSEGSRTSKFFCFGFHTMPLWFREFECSEARTISRENEFFFFKIPTNGRIEKYQVVHGKENFLKLEKHYFEERNDRSIMSVEAKHNFPSLFDFYHSKCDQIPHKLFHSFPIESQPEALNCSALPVCPNWPYESKMRAIKFEQNNTSVMWEMKQNLQGYNLPQVRMDYMLGHDSLREQNNVTRKRLRLRVKNRGDALESRGREREKIGTKLQMEEMHMMCFERRLIGIL</sequence>
<evidence type="ECO:0000313" key="2">
    <source>
        <dbReference type="Proteomes" id="UP000037035"/>
    </source>
</evidence>
<proteinExistence type="predicted"/>
<evidence type="ECO:0000313" key="1">
    <source>
        <dbReference type="EMBL" id="KNZ44009.1"/>
    </source>
</evidence>
<dbReference type="Proteomes" id="UP000037035">
    <property type="component" value="Unassembled WGS sequence"/>
</dbReference>
<reference evidence="1 2" key="1">
    <citation type="submission" date="2015-08" db="EMBL/GenBank/DDBJ databases">
        <title>Next Generation Sequencing and Analysis of the Genome of Puccinia sorghi L Schw, the Causal Agent of Maize Common Rust.</title>
        <authorList>
            <person name="Rochi L."/>
            <person name="Burguener G."/>
            <person name="Darino M."/>
            <person name="Turjanski A."/>
            <person name="Kreff E."/>
            <person name="Dieguez M.J."/>
            <person name="Sacco F."/>
        </authorList>
    </citation>
    <scope>NUCLEOTIDE SEQUENCE [LARGE SCALE GENOMIC DNA]</scope>
    <source>
        <strain evidence="1 2">RO10H11247</strain>
    </source>
</reference>
<comment type="caution">
    <text evidence="1">The sequence shown here is derived from an EMBL/GenBank/DDBJ whole genome shotgun (WGS) entry which is preliminary data.</text>
</comment>
<dbReference type="EMBL" id="LAVV01015270">
    <property type="protein sequence ID" value="KNZ44009.1"/>
    <property type="molecule type" value="Genomic_DNA"/>
</dbReference>
<name>A0A0L6U661_9BASI</name>
<protein>
    <submittedName>
        <fullName evidence="1">Uncharacterized protein</fullName>
    </submittedName>
</protein>
<organism evidence="1 2">
    <name type="scientific">Puccinia sorghi</name>
    <dbReference type="NCBI Taxonomy" id="27349"/>
    <lineage>
        <taxon>Eukaryota</taxon>
        <taxon>Fungi</taxon>
        <taxon>Dikarya</taxon>
        <taxon>Basidiomycota</taxon>
        <taxon>Pucciniomycotina</taxon>
        <taxon>Pucciniomycetes</taxon>
        <taxon>Pucciniales</taxon>
        <taxon>Pucciniaceae</taxon>
        <taxon>Puccinia</taxon>
    </lineage>
</organism>
<dbReference type="AlphaFoldDB" id="A0A0L6U661"/>
<keyword evidence="2" id="KW-1185">Reference proteome</keyword>
<accession>A0A0L6U661</accession>
<gene>
    <name evidence="1" type="ORF">VP01_95g1</name>
</gene>